<evidence type="ECO:0000313" key="3">
    <source>
        <dbReference type="Proteomes" id="UP001050975"/>
    </source>
</evidence>
<dbReference type="InterPro" id="IPR010982">
    <property type="entry name" value="Lambda_DNA-bd_dom_sf"/>
</dbReference>
<dbReference type="EMBL" id="BLAY01000137">
    <property type="protein sequence ID" value="GET41850.1"/>
    <property type="molecule type" value="Genomic_DNA"/>
</dbReference>
<dbReference type="Proteomes" id="UP001050975">
    <property type="component" value="Unassembled WGS sequence"/>
</dbReference>
<accession>A0AAV3XLC7</accession>
<dbReference type="Gene3D" id="1.10.260.40">
    <property type="entry name" value="lambda repressor-like DNA-binding domains"/>
    <property type="match status" value="1"/>
</dbReference>
<evidence type="ECO:0000259" key="1">
    <source>
        <dbReference type="PROSITE" id="PS50943"/>
    </source>
</evidence>
<dbReference type="SUPFAM" id="SSF47413">
    <property type="entry name" value="lambda repressor-like DNA-binding domains"/>
    <property type="match status" value="1"/>
</dbReference>
<keyword evidence="3" id="KW-1185">Reference proteome</keyword>
<proteinExistence type="predicted"/>
<dbReference type="CDD" id="cd00093">
    <property type="entry name" value="HTH_XRE"/>
    <property type="match status" value="1"/>
</dbReference>
<name>A0AAV3XLC7_9CYAN</name>
<dbReference type="GO" id="GO:0003677">
    <property type="term" value="F:DNA binding"/>
    <property type="evidence" value="ECO:0007669"/>
    <property type="project" value="InterPro"/>
</dbReference>
<protein>
    <recommendedName>
        <fullName evidence="1">HTH cro/C1-type domain-containing protein</fullName>
    </recommendedName>
</protein>
<comment type="caution">
    <text evidence="2">The sequence shown here is derived from an EMBL/GenBank/DDBJ whole genome shotgun (WGS) entry which is preliminary data.</text>
</comment>
<dbReference type="AlphaFoldDB" id="A0AAV3XLC7"/>
<dbReference type="InterPro" id="IPR001387">
    <property type="entry name" value="Cro/C1-type_HTH"/>
</dbReference>
<reference evidence="2" key="1">
    <citation type="submission" date="2019-10" db="EMBL/GenBank/DDBJ databases">
        <title>Draft genome sequece of Microseira wollei NIES-4236.</title>
        <authorList>
            <person name="Yamaguchi H."/>
            <person name="Suzuki S."/>
            <person name="Kawachi M."/>
        </authorList>
    </citation>
    <scope>NUCLEOTIDE SEQUENCE</scope>
    <source>
        <strain evidence="2">NIES-4236</strain>
    </source>
</reference>
<evidence type="ECO:0000313" key="2">
    <source>
        <dbReference type="EMBL" id="GET41850.1"/>
    </source>
</evidence>
<feature type="domain" description="HTH cro/C1-type" evidence="1">
    <location>
        <begin position="8"/>
        <end position="63"/>
    </location>
</feature>
<dbReference type="RefSeq" id="WP_226588518.1">
    <property type="nucleotide sequence ID" value="NZ_BLAY01000137.1"/>
</dbReference>
<dbReference type="Pfam" id="PF01381">
    <property type="entry name" value="HTH_3"/>
    <property type="match status" value="1"/>
</dbReference>
<sequence length="77" mass="8543">MGAAGKALKQVLETHAISQNKLANVLGVKPFVVYRWYYEKIDPRAETAKEIAKALGTIEPAAAKEFAKLYMGEFLED</sequence>
<organism evidence="2 3">
    <name type="scientific">Microseira wollei NIES-4236</name>
    <dbReference type="NCBI Taxonomy" id="2530354"/>
    <lineage>
        <taxon>Bacteria</taxon>
        <taxon>Bacillati</taxon>
        <taxon>Cyanobacteriota</taxon>
        <taxon>Cyanophyceae</taxon>
        <taxon>Oscillatoriophycideae</taxon>
        <taxon>Aerosakkonematales</taxon>
        <taxon>Aerosakkonemataceae</taxon>
        <taxon>Microseira</taxon>
    </lineage>
</organism>
<gene>
    <name evidence="2" type="ORF">MiSe_66640</name>
</gene>
<dbReference type="PROSITE" id="PS50943">
    <property type="entry name" value="HTH_CROC1"/>
    <property type="match status" value="1"/>
</dbReference>